<comment type="catalytic activity">
    <reaction evidence="15">
        <text>L-threonyl-[protein] + GDP-beta-L-fucose = 3-O-(alpha-L-fucosyl)-L-threonyl-[protein] + GDP + H(+)</text>
        <dbReference type="Rhea" id="RHEA:70491"/>
        <dbReference type="Rhea" id="RHEA-COMP:11060"/>
        <dbReference type="Rhea" id="RHEA-COMP:17915"/>
        <dbReference type="ChEBI" id="CHEBI:15378"/>
        <dbReference type="ChEBI" id="CHEBI:30013"/>
        <dbReference type="ChEBI" id="CHEBI:57273"/>
        <dbReference type="ChEBI" id="CHEBI:58189"/>
        <dbReference type="ChEBI" id="CHEBI:189631"/>
        <dbReference type="EC" id="2.4.1.221"/>
    </reaction>
    <physiologicalReaction direction="left-to-right" evidence="15">
        <dbReference type="Rhea" id="RHEA:70492"/>
    </physiologicalReaction>
</comment>
<evidence type="ECO:0000256" key="12">
    <source>
        <dbReference type="ARBA" id="ARBA00023253"/>
    </source>
</evidence>
<evidence type="ECO:0000256" key="7">
    <source>
        <dbReference type="ARBA" id="ARBA00022679"/>
    </source>
</evidence>
<evidence type="ECO:0000256" key="4">
    <source>
        <dbReference type="ARBA" id="ARBA00012196"/>
    </source>
</evidence>
<accession>A0A834IZM1</accession>
<evidence type="ECO:0000256" key="9">
    <source>
        <dbReference type="ARBA" id="ARBA00022976"/>
    </source>
</evidence>
<comment type="caution">
    <text evidence="17">The sequence shown here is derived from an EMBL/GenBank/DDBJ whole genome shotgun (WGS) entry which is preliminary data.</text>
</comment>
<dbReference type="Pfam" id="PF10250">
    <property type="entry name" value="O-FucT"/>
    <property type="match status" value="1"/>
</dbReference>
<evidence type="ECO:0000256" key="16">
    <source>
        <dbReference type="ARBA" id="ARBA00048647"/>
    </source>
</evidence>
<dbReference type="GO" id="GO:0007219">
    <property type="term" value="P:Notch signaling pathway"/>
    <property type="evidence" value="ECO:0007669"/>
    <property type="project" value="UniProtKB-KW"/>
</dbReference>
<keyword evidence="10" id="KW-1015">Disulfide bond</keyword>
<keyword evidence="7" id="KW-0808">Transferase</keyword>
<dbReference type="OrthoDB" id="10050276at2759"/>
<evidence type="ECO:0000256" key="6">
    <source>
        <dbReference type="ARBA" id="ARBA00022676"/>
    </source>
</evidence>
<keyword evidence="18" id="KW-1185">Reference proteome</keyword>
<sequence length="127" mass="14455">MDMCLPSKEIILRQLKRVIKAINNSPQNENNHKTIRSIFVASDNNHMIEELQAALKRMKILVTKLDYSSPHVDLAILGQANHFIGNCISSFTAFVKRERDVKGFSSSFWAFPGEKSAIKKVQTHEEL</sequence>
<keyword evidence="13" id="KW-0119">Carbohydrate metabolism</keyword>
<evidence type="ECO:0000256" key="15">
    <source>
        <dbReference type="ARBA" id="ARBA00047273"/>
    </source>
</evidence>
<evidence type="ECO:0000256" key="1">
    <source>
        <dbReference type="ARBA" id="ARBA00004240"/>
    </source>
</evidence>
<organism evidence="17 18">
    <name type="scientific">Rhynchophorus ferrugineus</name>
    <name type="common">Red palm weevil</name>
    <name type="synonym">Curculio ferrugineus</name>
    <dbReference type="NCBI Taxonomy" id="354439"/>
    <lineage>
        <taxon>Eukaryota</taxon>
        <taxon>Metazoa</taxon>
        <taxon>Ecdysozoa</taxon>
        <taxon>Arthropoda</taxon>
        <taxon>Hexapoda</taxon>
        <taxon>Insecta</taxon>
        <taxon>Pterygota</taxon>
        <taxon>Neoptera</taxon>
        <taxon>Endopterygota</taxon>
        <taxon>Coleoptera</taxon>
        <taxon>Polyphaga</taxon>
        <taxon>Cucujiformia</taxon>
        <taxon>Curculionidae</taxon>
        <taxon>Dryophthorinae</taxon>
        <taxon>Rhynchophorus</taxon>
    </lineage>
</organism>
<dbReference type="Gene3D" id="3.40.50.11350">
    <property type="match status" value="1"/>
</dbReference>
<dbReference type="EMBL" id="JAACXV010000107">
    <property type="protein sequence ID" value="KAF7283467.1"/>
    <property type="molecule type" value="Genomic_DNA"/>
</dbReference>
<evidence type="ECO:0000313" key="17">
    <source>
        <dbReference type="EMBL" id="KAF7283467.1"/>
    </source>
</evidence>
<keyword evidence="6" id="KW-0328">Glycosyltransferase</keyword>
<evidence type="ECO:0000313" key="18">
    <source>
        <dbReference type="Proteomes" id="UP000625711"/>
    </source>
</evidence>
<evidence type="ECO:0000256" key="5">
    <source>
        <dbReference type="ARBA" id="ARBA00021745"/>
    </source>
</evidence>
<proteinExistence type="inferred from homology"/>
<evidence type="ECO:0000256" key="13">
    <source>
        <dbReference type="ARBA" id="ARBA00023277"/>
    </source>
</evidence>
<reference evidence="17" key="1">
    <citation type="submission" date="2020-08" db="EMBL/GenBank/DDBJ databases">
        <title>Genome sequencing and assembly of the red palm weevil Rhynchophorus ferrugineus.</title>
        <authorList>
            <person name="Dias G.B."/>
            <person name="Bergman C.M."/>
            <person name="Manee M."/>
        </authorList>
    </citation>
    <scope>NUCLEOTIDE SEQUENCE</scope>
    <source>
        <strain evidence="17">AA-2017</strain>
        <tissue evidence="17">Whole larva</tissue>
    </source>
</reference>
<dbReference type="PANTHER" id="PTHR21420">
    <property type="entry name" value="GDP-FUCOSE PROTEIN O-FUCOSYLTRANSFERASE 1"/>
    <property type="match status" value="1"/>
</dbReference>
<dbReference type="InterPro" id="IPR039922">
    <property type="entry name" value="POFUT1"/>
</dbReference>
<evidence type="ECO:0000256" key="2">
    <source>
        <dbReference type="ARBA" id="ARBA00004922"/>
    </source>
</evidence>
<dbReference type="Proteomes" id="UP000625711">
    <property type="component" value="Unassembled WGS sequence"/>
</dbReference>
<name>A0A834IZM1_RHYFE</name>
<dbReference type="InterPro" id="IPR019378">
    <property type="entry name" value="GDP-Fuc_O-FucTrfase"/>
</dbReference>
<keyword evidence="9" id="KW-0914">Notch signaling pathway</keyword>
<evidence type="ECO:0000256" key="11">
    <source>
        <dbReference type="ARBA" id="ARBA00023180"/>
    </source>
</evidence>
<comment type="pathway">
    <text evidence="2">Protein modification; protein glycosylation.</text>
</comment>
<dbReference type="EC" id="2.4.1.221" evidence="4"/>
<evidence type="ECO:0000256" key="3">
    <source>
        <dbReference type="ARBA" id="ARBA00010626"/>
    </source>
</evidence>
<dbReference type="AlphaFoldDB" id="A0A834IZM1"/>
<comment type="catalytic activity">
    <reaction evidence="16">
        <text>L-seryl-[protein] + GDP-beta-L-fucose = 3-O-(alpha-L-fucosyl)-L-seryl-[protein] + GDP + H(+)</text>
        <dbReference type="Rhea" id="RHEA:63644"/>
        <dbReference type="Rhea" id="RHEA-COMP:9863"/>
        <dbReference type="Rhea" id="RHEA-COMP:17914"/>
        <dbReference type="ChEBI" id="CHEBI:15378"/>
        <dbReference type="ChEBI" id="CHEBI:29999"/>
        <dbReference type="ChEBI" id="CHEBI:57273"/>
        <dbReference type="ChEBI" id="CHEBI:58189"/>
        <dbReference type="ChEBI" id="CHEBI:189632"/>
        <dbReference type="EC" id="2.4.1.221"/>
    </reaction>
    <physiologicalReaction direction="left-to-right" evidence="16">
        <dbReference type="Rhea" id="RHEA:63645"/>
    </physiologicalReaction>
</comment>
<comment type="similarity">
    <text evidence="3">Belongs to the glycosyltransferase 65 family.</text>
</comment>
<evidence type="ECO:0000256" key="10">
    <source>
        <dbReference type="ARBA" id="ARBA00023157"/>
    </source>
</evidence>
<dbReference type="PANTHER" id="PTHR21420:SF10">
    <property type="entry name" value="GDP-FUCOSE PROTEIN O-FUCOSYLTRANSFERASE 1"/>
    <property type="match status" value="1"/>
</dbReference>
<dbReference type="GO" id="GO:0005783">
    <property type="term" value="C:endoplasmic reticulum"/>
    <property type="evidence" value="ECO:0007669"/>
    <property type="project" value="UniProtKB-SubCell"/>
</dbReference>
<dbReference type="UniPathway" id="UPA00378"/>
<dbReference type="GO" id="GO:0006004">
    <property type="term" value="P:fucose metabolic process"/>
    <property type="evidence" value="ECO:0007669"/>
    <property type="project" value="UniProtKB-KW"/>
</dbReference>
<keyword evidence="12" id="KW-0294">Fucose metabolism</keyword>
<evidence type="ECO:0000256" key="8">
    <source>
        <dbReference type="ARBA" id="ARBA00022824"/>
    </source>
</evidence>
<dbReference type="GO" id="GO:0046922">
    <property type="term" value="F:peptide-O-fucosyltransferase activity"/>
    <property type="evidence" value="ECO:0007669"/>
    <property type="project" value="UniProtKB-EC"/>
</dbReference>
<keyword evidence="8" id="KW-0256">Endoplasmic reticulum</keyword>
<comment type="subcellular location">
    <subcellularLocation>
        <location evidence="1">Endoplasmic reticulum</location>
    </subcellularLocation>
</comment>
<evidence type="ECO:0000256" key="14">
    <source>
        <dbReference type="ARBA" id="ARBA00033080"/>
    </source>
</evidence>
<gene>
    <name evidence="17" type="ORF">GWI33_000550</name>
</gene>
<protein>
    <recommendedName>
        <fullName evidence="5">GDP-fucose protein O-fucosyltransferase 1</fullName>
        <ecNumber evidence="4">2.4.1.221</ecNumber>
    </recommendedName>
    <alternativeName>
        <fullName evidence="14">Peptide-O-fucosyltransferase 1</fullName>
    </alternativeName>
</protein>
<keyword evidence="11" id="KW-0325">Glycoprotein</keyword>